<dbReference type="InterPro" id="IPR007372">
    <property type="entry name" value="Lipid/polyisoprenoid-bd_YceI"/>
</dbReference>
<gene>
    <name evidence="3" type="ordered locus">Namu_1380</name>
</gene>
<keyword evidence="4" id="KW-1185">Reference proteome</keyword>
<dbReference type="SMART" id="SM00867">
    <property type="entry name" value="YceI"/>
    <property type="match status" value="1"/>
</dbReference>
<name>C8XEC4_NAKMY</name>
<dbReference type="RefSeq" id="WP_015746689.1">
    <property type="nucleotide sequence ID" value="NC_013235.1"/>
</dbReference>
<protein>
    <submittedName>
        <fullName evidence="3">YceI family protein</fullName>
    </submittedName>
</protein>
<dbReference type="PANTHER" id="PTHR34406">
    <property type="entry name" value="PROTEIN YCEI"/>
    <property type="match status" value="1"/>
</dbReference>
<dbReference type="PANTHER" id="PTHR34406:SF1">
    <property type="entry name" value="PROTEIN YCEI"/>
    <property type="match status" value="1"/>
</dbReference>
<accession>C8XEC4</accession>
<dbReference type="Pfam" id="PF04264">
    <property type="entry name" value="YceI"/>
    <property type="match status" value="1"/>
</dbReference>
<feature type="domain" description="Lipid/polyisoprenoid-binding YceI-like" evidence="2">
    <location>
        <begin position="14"/>
        <end position="183"/>
    </location>
</feature>
<dbReference type="STRING" id="479431.Namu_1380"/>
<dbReference type="InParanoid" id="C8XEC4"/>
<evidence type="ECO:0000259" key="2">
    <source>
        <dbReference type="SMART" id="SM00867"/>
    </source>
</evidence>
<reference evidence="3 4" key="2">
    <citation type="journal article" date="2010" name="Stand. Genomic Sci.">
        <title>Complete genome sequence of Nakamurella multipartita type strain (Y-104).</title>
        <authorList>
            <person name="Tice H."/>
            <person name="Mayilraj S."/>
            <person name="Sims D."/>
            <person name="Lapidus A."/>
            <person name="Nolan M."/>
            <person name="Lucas S."/>
            <person name="Glavina Del Rio T."/>
            <person name="Copeland A."/>
            <person name="Cheng J.F."/>
            <person name="Meincke L."/>
            <person name="Bruce D."/>
            <person name="Goodwin L."/>
            <person name="Pitluck S."/>
            <person name="Ivanova N."/>
            <person name="Mavromatis K."/>
            <person name="Ovchinnikova G."/>
            <person name="Pati A."/>
            <person name="Chen A."/>
            <person name="Palaniappan K."/>
            <person name="Land M."/>
            <person name="Hauser L."/>
            <person name="Chang Y.J."/>
            <person name="Jeffries C.D."/>
            <person name="Detter J.C."/>
            <person name="Brettin T."/>
            <person name="Rohde M."/>
            <person name="Goker M."/>
            <person name="Bristow J."/>
            <person name="Eisen J.A."/>
            <person name="Markowitz V."/>
            <person name="Hugenholtz P."/>
            <person name="Kyrpides N.C."/>
            <person name="Klenk H.P."/>
            <person name="Chen F."/>
        </authorList>
    </citation>
    <scope>NUCLEOTIDE SEQUENCE [LARGE SCALE GENOMIC DNA]</scope>
    <source>
        <strain evidence="4">ATCC 700099 / DSM 44233 / CIP 104796 / JCM 9543 / NBRC 105858 / Y-104</strain>
    </source>
</reference>
<dbReference type="Proteomes" id="UP000002218">
    <property type="component" value="Chromosome"/>
</dbReference>
<dbReference type="eggNOG" id="COG2353">
    <property type="taxonomic scope" value="Bacteria"/>
</dbReference>
<dbReference type="SUPFAM" id="SSF101874">
    <property type="entry name" value="YceI-like"/>
    <property type="match status" value="1"/>
</dbReference>
<dbReference type="InterPro" id="IPR036761">
    <property type="entry name" value="TTHA0802/YceI-like_sf"/>
</dbReference>
<dbReference type="KEGG" id="nml:Namu_1380"/>
<evidence type="ECO:0000256" key="1">
    <source>
        <dbReference type="ARBA" id="ARBA00008812"/>
    </source>
</evidence>
<organism evidence="3 4">
    <name type="scientific">Nakamurella multipartita (strain ATCC 700099 / DSM 44233 / CIP 104796 / JCM 9543 / NBRC 105858 / Y-104)</name>
    <name type="common">Microsphaera multipartita</name>
    <dbReference type="NCBI Taxonomy" id="479431"/>
    <lineage>
        <taxon>Bacteria</taxon>
        <taxon>Bacillati</taxon>
        <taxon>Actinomycetota</taxon>
        <taxon>Actinomycetes</taxon>
        <taxon>Nakamurellales</taxon>
        <taxon>Nakamurellaceae</taxon>
        <taxon>Nakamurella</taxon>
    </lineage>
</organism>
<evidence type="ECO:0000313" key="3">
    <source>
        <dbReference type="EMBL" id="ACV77782.1"/>
    </source>
</evidence>
<sequence precursor="true">MTTSVTTPTLSAGTWAADAVHSDVSFKVRHMAVGKAKGTFALKSATLVVGANGIADASVTAEIDAASVDTKQEQRDAHVRSADFLDVENHPTLTFVSKAVKDIDGEEFVLVGDLTIRGTSNEVELATEFLGETVDAYGHTRAGFSAKTSISRKAYGVSFEAAFGAGNAVVADKVEIDLELEFVRNAD</sequence>
<proteinExistence type="inferred from homology"/>
<dbReference type="AlphaFoldDB" id="C8XEC4"/>
<evidence type="ECO:0000313" key="4">
    <source>
        <dbReference type="Proteomes" id="UP000002218"/>
    </source>
</evidence>
<dbReference type="EMBL" id="CP001737">
    <property type="protein sequence ID" value="ACV77782.1"/>
    <property type="molecule type" value="Genomic_DNA"/>
</dbReference>
<dbReference type="OrthoDB" id="9811006at2"/>
<dbReference type="Gene3D" id="2.40.128.110">
    <property type="entry name" value="Lipid/polyisoprenoid-binding, YceI-like"/>
    <property type="match status" value="1"/>
</dbReference>
<dbReference type="HOGENOM" id="CLU_071003_3_0_11"/>
<reference evidence="4" key="1">
    <citation type="submission" date="2009-09" db="EMBL/GenBank/DDBJ databases">
        <title>The complete genome of Nakamurella multipartita DSM 44233.</title>
        <authorList>
            <consortium name="US DOE Joint Genome Institute (JGI-PGF)"/>
            <person name="Lucas S."/>
            <person name="Copeland A."/>
            <person name="Lapidus A."/>
            <person name="Glavina del Rio T."/>
            <person name="Dalin E."/>
            <person name="Tice H."/>
            <person name="Bruce D."/>
            <person name="Goodwin L."/>
            <person name="Pitluck S."/>
            <person name="Kyrpides N."/>
            <person name="Mavromatis K."/>
            <person name="Ivanova N."/>
            <person name="Ovchinnikova G."/>
            <person name="Sims D."/>
            <person name="Meincke L."/>
            <person name="Brettin T."/>
            <person name="Detter J.C."/>
            <person name="Han C."/>
            <person name="Larimer F."/>
            <person name="Land M."/>
            <person name="Hauser L."/>
            <person name="Markowitz V."/>
            <person name="Cheng J.-F."/>
            <person name="Hugenholtz P."/>
            <person name="Woyke T."/>
            <person name="Wu D."/>
            <person name="Klenk H.-P."/>
            <person name="Eisen J.A."/>
        </authorList>
    </citation>
    <scope>NUCLEOTIDE SEQUENCE [LARGE SCALE GENOMIC DNA]</scope>
    <source>
        <strain evidence="4">ATCC 700099 / DSM 44233 / CIP 104796 / JCM 9543 / NBRC 105858 / Y-104</strain>
    </source>
</reference>
<comment type="similarity">
    <text evidence="1">Belongs to the UPF0312 family.</text>
</comment>